<comment type="caution">
    <text evidence="7">The sequence shown here is derived from an EMBL/GenBank/DDBJ whole genome shotgun (WGS) entry which is preliminary data.</text>
</comment>
<evidence type="ECO:0000256" key="3">
    <source>
        <dbReference type="ARBA" id="ARBA00022989"/>
    </source>
</evidence>
<organism evidence="7 8">
    <name type="scientific">Oculimacula yallundae</name>
    <dbReference type="NCBI Taxonomy" id="86028"/>
    <lineage>
        <taxon>Eukaryota</taxon>
        <taxon>Fungi</taxon>
        <taxon>Dikarya</taxon>
        <taxon>Ascomycota</taxon>
        <taxon>Pezizomycotina</taxon>
        <taxon>Leotiomycetes</taxon>
        <taxon>Helotiales</taxon>
        <taxon>Ploettnerulaceae</taxon>
        <taxon>Oculimacula</taxon>
    </lineage>
</organism>
<gene>
    <name evidence="7" type="ORF">VTL71DRAFT_3678</name>
</gene>
<feature type="transmembrane region" description="Helical" evidence="6">
    <location>
        <begin position="442"/>
        <end position="464"/>
    </location>
</feature>
<evidence type="ECO:0000256" key="1">
    <source>
        <dbReference type="ARBA" id="ARBA00004141"/>
    </source>
</evidence>
<evidence type="ECO:0000313" key="8">
    <source>
        <dbReference type="Proteomes" id="UP001595075"/>
    </source>
</evidence>
<accession>A0ABR4C3N2</accession>
<reference evidence="7 8" key="1">
    <citation type="journal article" date="2024" name="Commun. Biol.">
        <title>Comparative genomic analysis of thermophilic fungi reveals convergent evolutionary adaptations and gene losses.</title>
        <authorList>
            <person name="Steindorff A.S."/>
            <person name="Aguilar-Pontes M.V."/>
            <person name="Robinson A.J."/>
            <person name="Andreopoulos B."/>
            <person name="LaButti K."/>
            <person name="Kuo A."/>
            <person name="Mondo S."/>
            <person name="Riley R."/>
            <person name="Otillar R."/>
            <person name="Haridas S."/>
            <person name="Lipzen A."/>
            <person name="Grimwood J."/>
            <person name="Schmutz J."/>
            <person name="Clum A."/>
            <person name="Reid I.D."/>
            <person name="Moisan M.C."/>
            <person name="Butler G."/>
            <person name="Nguyen T.T.M."/>
            <person name="Dewar K."/>
            <person name="Conant G."/>
            <person name="Drula E."/>
            <person name="Henrissat B."/>
            <person name="Hansel C."/>
            <person name="Singer S."/>
            <person name="Hutchinson M.I."/>
            <person name="de Vries R.P."/>
            <person name="Natvig D.O."/>
            <person name="Powell A.J."/>
            <person name="Tsang A."/>
            <person name="Grigoriev I.V."/>
        </authorList>
    </citation>
    <scope>NUCLEOTIDE SEQUENCE [LARGE SCALE GENOMIC DNA]</scope>
    <source>
        <strain evidence="7 8">CBS 494.80</strain>
    </source>
</reference>
<dbReference type="SUPFAM" id="SSF144083">
    <property type="entry name" value="Magnesium transport protein CorA, transmembrane region"/>
    <property type="match status" value="1"/>
</dbReference>
<proteinExistence type="predicted"/>
<sequence>MPDHPDWTKGNIFQKFTPHEVVYISLYDIGLVYNKYSKQLVIGRLEPHVNLHSSASSMLRPEVRKFFGFGDPKFNSGIWAAYLDGCFGDTESKFQRLPDTFKRRFKQLIPQLVDLDVRHRILFVQRCSRSTVKAFIYMWHRQSIDTFDAHFRNISIFADTVDETWISTVTISYWQFKVRTNSTSDTFFEPRDTAPFPPKAVSSSHSFKSNKGSNKDIPANSPKNKIKHIIEGSSSVVISGDPRGRWWTCSIVSSILPTSVMKHAAVNTTGLLREFAHQTFSGRCIVFLSFLGVLCVHIAIQYEEILEELTRAINLGREVLKNGLDWTHAEDAIQRLKSMLWALEALRIFDDRLGDSLEVVKNAEDRMRAFIRRGPGRRHDQLEHHCNMLLEAFDRDHGRLISVRVKIEQKINQISRYREGISAVSNLEDTHTALKQNDTIRILTYVTIAYLPLSFIAAVFSMSIVTESNWGPSLFGGLIVIFFVSTLVLAKSLGLIIQTWDSLVKTIRLKLGISDPLDLEEIMDQAEEEFENEKQSSESEEEDRADDTAAKARRGPMAFVRNLRHRKNVARKDSVDSLP</sequence>
<feature type="region of interest" description="Disordered" evidence="5">
    <location>
        <begin position="189"/>
        <end position="221"/>
    </location>
</feature>
<evidence type="ECO:0000256" key="5">
    <source>
        <dbReference type="SAM" id="MobiDB-lite"/>
    </source>
</evidence>
<feature type="compositionally biased region" description="Low complexity" evidence="5">
    <location>
        <begin position="202"/>
        <end position="212"/>
    </location>
</feature>
<evidence type="ECO:0000256" key="4">
    <source>
        <dbReference type="ARBA" id="ARBA00023136"/>
    </source>
</evidence>
<dbReference type="Gene3D" id="1.20.58.340">
    <property type="entry name" value="Magnesium transport protein CorA, transmembrane region"/>
    <property type="match status" value="1"/>
</dbReference>
<evidence type="ECO:0000256" key="2">
    <source>
        <dbReference type="ARBA" id="ARBA00022692"/>
    </source>
</evidence>
<evidence type="ECO:0000256" key="6">
    <source>
        <dbReference type="SAM" id="Phobius"/>
    </source>
</evidence>
<evidence type="ECO:0000313" key="7">
    <source>
        <dbReference type="EMBL" id="KAL2064541.1"/>
    </source>
</evidence>
<keyword evidence="2 6" id="KW-0812">Transmembrane</keyword>
<protein>
    <submittedName>
        <fullName evidence="7">Uncharacterized protein</fullName>
    </submittedName>
</protein>
<feature type="transmembrane region" description="Helical" evidence="6">
    <location>
        <begin position="280"/>
        <end position="300"/>
    </location>
</feature>
<keyword evidence="3 6" id="KW-1133">Transmembrane helix</keyword>
<dbReference type="EMBL" id="JAZHXI010000013">
    <property type="protein sequence ID" value="KAL2064541.1"/>
    <property type="molecule type" value="Genomic_DNA"/>
</dbReference>
<dbReference type="InterPro" id="IPR002523">
    <property type="entry name" value="MgTranspt_CorA/ZnTranspt_ZntB"/>
</dbReference>
<dbReference type="Proteomes" id="UP001595075">
    <property type="component" value="Unassembled WGS sequence"/>
</dbReference>
<feature type="transmembrane region" description="Helical" evidence="6">
    <location>
        <begin position="470"/>
        <end position="490"/>
    </location>
</feature>
<comment type="subcellular location">
    <subcellularLocation>
        <location evidence="1">Membrane</location>
        <topology evidence="1">Multi-pass membrane protein</topology>
    </subcellularLocation>
</comment>
<keyword evidence="4 6" id="KW-0472">Membrane</keyword>
<feature type="region of interest" description="Disordered" evidence="5">
    <location>
        <begin position="527"/>
        <end position="557"/>
    </location>
</feature>
<dbReference type="InterPro" id="IPR045863">
    <property type="entry name" value="CorA_TM1_TM2"/>
</dbReference>
<dbReference type="Pfam" id="PF01544">
    <property type="entry name" value="CorA"/>
    <property type="match status" value="1"/>
</dbReference>
<name>A0ABR4C3N2_9HELO</name>
<keyword evidence="8" id="KW-1185">Reference proteome</keyword>